<dbReference type="Proteomes" id="UP000026961">
    <property type="component" value="Chromosome 11"/>
</dbReference>
<feature type="compositionally biased region" description="Basic and acidic residues" evidence="1">
    <location>
        <begin position="34"/>
        <end position="62"/>
    </location>
</feature>
<feature type="compositionally biased region" description="Basic residues" evidence="1">
    <location>
        <begin position="71"/>
        <end position="84"/>
    </location>
</feature>
<sequence length="84" mass="9622">MAGSSAYHPPTDAKTDEQLSFDVYCVAPLQHTSYRKEKKEIREERKKKRTEIGREGDWERSGPDPPNAATAHRHARSPLSYPKK</sequence>
<dbReference type="EnsemblPlants" id="OGLUM11G08620.1">
    <property type="protein sequence ID" value="OGLUM11G08620.1"/>
    <property type="gene ID" value="OGLUM11G08620"/>
</dbReference>
<dbReference type="Gramene" id="OGLUM11G08620.1">
    <property type="protein sequence ID" value="OGLUM11G08620.1"/>
    <property type="gene ID" value="OGLUM11G08620"/>
</dbReference>
<dbReference type="AlphaFoldDB" id="A0A0E0BHI1"/>
<keyword evidence="3" id="KW-1185">Reference proteome</keyword>
<proteinExistence type="predicted"/>
<reference evidence="2" key="1">
    <citation type="submission" date="2015-04" db="UniProtKB">
        <authorList>
            <consortium name="EnsemblPlants"/>
        </authorList>
    </citation>
    <scope>IDENTIFICATION</scope>
</reference>
<evidence type="ECO:0000313" key="3">
    <source>
        <dbReference type="Proteomes" id="UP000026961"/>
    </source>
</evidence>
<accession>A0A0E0BHI1</accession>
<evidence type="ECO:0000313" key="2">
    <source>
        <dbReference type="EnsemblPlants" id="OGLUM11G08620.1"/>
    </source>
</evidence>
<protein>
    <submittedName>
        <fullName evidence="2">Uncharacterized protein</fullName>
    </submittedName>
</protein>
<organism evidence="2">
    <name type="scientific">Oryza glumipatula</name>
    <dbReference type="NCBI Taxonomy" id="40148"/>
    <lineage>
        <taxon>Eukaryota</taxon>
        <taxon>Viridiplantae</taxon>
        <taxon>Streptophyta</taxon>
        <taxon>Embryophyta</taxon>
        <taxon>Tracheophyta</taxon>
        <taxon>Spermatophyta</taxon>
        <taxon>Magnoliopsida</taxon>
        <taxon>Liliopsida</taxon>
        <taxon>Poales</taxon>
        <taxon>Poaceae</taxon>
        <taxon>BOP clade</taxon>
        <taxon>Oryzoideae</taxon>
        <taxon>Oryzeae</taxon>
        <taxon>Oryzinae</taxon>
        <taxon>Oryza</taxon>
    </lineage>
</organism>
<dbReference type="HOGENOM" id="CLU_2531126_0_0_1"/>
<evidence type="ECO:0000256" key="1">
    <source>
        <dbReference type="SAM" id="MobiDB-lite"/>
    </source>
</evidence>
<name>A0A0E0BHI1_9ORYZ</name>
<feature type="region of interest" description="Disordered" evidence="1">
    <location>
        <begin position="32"/>
        <end position="84"/>
    </location>
</feature>
<reference evidence="2" key="2">
    <citation type="submission" date="2018-05" db="EMBL/GenBank/DDBJ databases">
        <title>OgluRS3 (Oryza glumaepatula Reference Sequence Version 3).</title>
        <authorList>
            <person name="Zhang J."/>
            <person name="Kudrna D."/>
            <person name="Lee S."/>
            <person name="Talag J."/>
            <person name="Welchert J."/>
            <person name="Wing R.A."/>
        </authorList>
    </citation>
    <scope>NUCLEOTIDE SEQUENCE [LARGE SCALE GENOMIC DNA]</scope>
</reference>